<dbReference type="InterPro" id="IPR001139">
    <property type="entry name" value="Glyco_hydro_30"/>
</dbReference>
<dbReference type="PANTHER" id="PTHR11069">
    <property type="entry name" value="GLUCOSYLCERAMIDASE"/>
    <property type="match status" value="1"/>
</dbReference>
<organism evidence="5">
    <name type="scientific">Cuerna arida</name>
    <dbReference type="NCBI Taxonomy" id="1464854"/>
    <lineage>
        <taxon>Eukaryota</taxon>
        <taxon>Metazoa</taxon>
        <taxon>Ecdysozoa</taxon>
        <taxon>Arthropoda</taxon>
        <taxon>Hexapoda</taxon>
        <taxon>Insecta</taxon>
        <taxon>Pterygota</taxon>
        <taxon>Neoptera</taxon>
        <taxon>Paraneoptera</taxon>
        <taxon>Hemiptera</taxon>
        <taxon>Auchenorrhyncha</taxon>
        <taxon>Membracoidea</taxon>
        <taxon>Cicadellidae</taxon>
        <taxon>Cicadellinae</taxon>
        <taxon>Proconiini</taxon>
        <taxon>Cuerna</taxon>
    </lineage>
</organism>
<dbReference type="GO" id="GO:0016020">
    <property type="term" value="C:membrane"/>
    <property type="evidence" value="ECO:0007669"/>
    <property type="project" value="GOC"/>
</dbReference>
<sequence>FYKNPMFYTQGHFSKFIPPGSRRIDVQSNQNSSANATQTGHSFDFKNALGLLRPSSELSDNSSTPSPLPTFPPTPYIEVPQTVLCLATKNPDNSSTVIVLNAKDVSVNVTIADMMAGNISMTIAAQSINTFVYWRNPN</sequence>
<evidence type="ECO:0000256" key="1">
    <source>
        <dbReference type="ARBA" id="ARBA00022729"/>
    </source>
</evidence>
<feature type="region of interest" description="Disordered" evidence="3">
    <location>
        <begin position="19"/>
        <end position="40"/>
    </location>
</feature>
<name>A0A1B6GCG9_9HEMI</name>
<dbReference type="GO" id="GO:0004348">
    <property type="term" value="F:glucosylceramidase activity"/>
    <property type="evidence" value="ECO:0007669"/>
    <property type="project" value="InterPro"/>
</dbReference>
<dbReference type="InterPro" id="IPR033452">
    <property type="entry name" value="GH30_C"/>
</dbReference>
<evidence type="ECO:0000256" key="3">
    <source>
        <dbReference type="SAM" id="MobiDB-lite"/>
    </source>
</evidence>
<evidence type="ECO:0000313" key="5">
    <source>
        <dbReference type="EMBL" id="JAS60137.1"/>
    </source>
</evidence>
<accession>A0A1B6GCG9</accession>
<dbReference type="EMBL" id="GECZ01009632">
    <property type="protein sequence ID" value="JAS60137.1"/>
    <property type="molecule type" value="Transcribed_RNA"/>
</dbReference>
<dbReference type="Pfam" id="PF17189">
    <property type="entry name" value="Glyco_hydro_30C"/>
    <property type="match status" value="1"/>
</dbReference>
<evidence type="ECO:0000259" key="4">
    <source>
        <dbReference type="Pfam" id="PF17189"/>
    </source>
</evidence>
<protein>
    <recommendedName>
        <fullName evidence="4">Glycosyl hydrolase family 30 beta sandwich domain-containing protein</fullName>
    </recommendedName>
</protein>
<dbReference type="AlphaFoldDB" id="A0A1B6GCG9"/>
<proteinExistence type="predicted"/>
<dbReference type="InterPro" id="IPR013780">
    <property type="entry name" value="Glyco_hydro_b"/>
</dbReference>
<evidence type="ECO:0000256" key="2">
    <source>
        <dbReference type="ARBA" id="ARBA00022801"/>
    </source>
</evidence>
<feature type="compositionally biased region" description="Polar residues" evidence="3">
    <location>
        <begin position="26"/>
        <end position="40"/>
    </location>
</feature>
<dbReference type="PANTHER" id="PTHR11069:SF23">
    <property type="entry name" value="LYSOSOMAL ACID GLUCOSYLCERAMIDASE"/>
    <property type="match status" value="1"/>
</dbReference>
<feature type="domain" description="Glycosyl hydrolase family 30 beta sandwich" evidence="4">
    <location>
        <begin position="81"/>
        <end position="131"/>
    </location>
</feature>
<gene>
    <name evidence="5" type="ORF">g.2921</name>
</gene>
<keyword evidence="2" id="KW-0378">Hydrolase</keyword>
<keyword evidence="1" id="KW-0732">Signal</keyword>
<feature type="non-terminal residue" evidence="5">
    <location>
        <position position="1"/>
    </location>
</feature>
<reference evidence="5" key="1">
    <citation type="submission" date="2015-11" db="EMBL/GenBank/DDBJ databases">
        <title>De novo transcriptome assembly of four potential Pierce s Disease insect vectors from Arizona vineyards.</title>
        <authorList>
            <person name="Tassone E.E."/>
        </authorList>
    </citation>
    <scope>NUCLEOTIDE SEQUENCE</scope>
</reference>
<dbReference type="Gene3D" id="2.60.40.1180">
    <property type="entry name" value="Golgi alpha-mannosidase II"/>
    <property type="match status" value="1"/>
</dbReference>
<dbReference type="GO" id="GO:0006680">
    <property type="term" value="P:glucosylceramide catabolic process"/>
    <property type="evidence" value="ECO:0007669"/>
    <property type="project" value="TreeGrafter"/>
</dbReference>